<evidence type="ECO:0000313" key="1">
    <source>
        <dbReference type="EMBL" id="KAH3881223.1"/>
    </source>
</evidence>
<comment type="caution">
    <text evidence="1">The sequence shown here is derived from an EMBL/GenBank/DDBJ whole genome shotgun (WGS) entry which is preliminary data.</text>
</comment>
<dbReference type="Proteomes" id="UP000828390">
    <property type="component" value="Unassembled WGS sequence"/>
</dbReference>
<name>A0A9D4MPR0_DREPO</name>
<dbReference type="EMBL" id="JAIWYP010000001">
    <property type="protein sequence ID" value="KAH3881223.1"/>
    <property type="molecule type" value="Genomic_DNA"/>
</dbReference>
<sequence>MDVFGAFKDAFPNTYVGYSGQPGGPDDTEGQTSLYVPEDRLKLRRVMPHQA</sequence>
<dbReference type="AlphaFoldDB" id="A0A9D4MPR0"/>
<proteinExistence type="predicted"/>
<reference evidence="1" key="1">
    <citation type="journal article" date="2019" name="bioRxiv">
        <title>The Genome of the Zebra Mussel, Dreissena polymorpha: A Resource for Invasive Species Research.</title>
        <authorList>
            <person name="McCartney M.A."/>
            <person name="Auch B."/>
            <person name="Kono T."/>
            <person name="Mallez S."/>
            <person name="Zhang Y."/>
            <person name="Obille A."/>
            <person name="Becker A."/>
            <person name="Abrahante J.E."/>
            <person name="Garbe J."/>
            <person name="Badalamenti J.P."/>
            <person name="Herman A."/>
            <person name="Mangelson H."/>
            <person name="Liachko I."/>
            <person name="Sullivan S."/>
            <person name="Sone E.D."/>
            <person name="Koren S."/>
            <person name="Silverstein K.A.T."/>
            <person name="Beckman K.B."/>
            <person name="Gohl D.M."/>
        </authorList>
    </citation>
    <scope>NUCLEOTIDE SEQUENCE</scope>
    <source>
        <strain evidence="1">Duluth1</strain>
        <tissue evidence="1">Whole animal</tissue>
    </source>
</reference>
<gene>
    <name evidence="1" type="ORF">DPMN_005146</name>
</gene>
<protein>
    <submittedName>
        <fullName evidence="1">Uncharacterized protein</fullName>
    </submittedName>
</protein>
<reference evidence="1" key="2">
    <citation type="submission" date="2020-11" db="EMBL/GenBank/DDBJ databases">
        <authorList>
            <person name="McCartney M.A."/>
            <person name="Auch B."/>
            <person name="Kono T."/>
            <person name="Mallez S."/>
            <person name="Becker A."/>
            <person name="Gohl D.M."/>
            <person name="Silverstein K.A.T."/>
            <person name="Koren S."/>
            <person name="Bechman K.B."/>
            <person name="Herman A."/>
            <person name="Abrahante J.E."/>
            <person name="Garbe J."/>
        </authorList>
    </citation>
    <scope>NUCLEOTIDE SEQUENCE</scope>
    <source>
        <strain evidence="1">Duluth1</strain>
        <tissue evidence="1">Whole animal</tissue>
    </source>
</reference>
<accession>A0A9D4MPR0</accession>
<keyword evidence="2" id="KW-1185">Reference proteome</keyword>
<organism evidence="1 2">
    <name type="scientific">Dreissena polymorpha</name>
    <name type="common">Zebra mussel</name>
    <name type="synonym">Mytilus polymorpha</name>
    <dbReference type="NCBI Taxonomy" id="45954"/>
    <lineage>
        <taxon>Eukaryota</taxon>
        <taxon>Metazoa</taxon>
        <taxon>Spiralia</taxon>
        <taxon>Lophotrochozoa</taxon>
        <taxon>Mollusca</taxon>
        <taxon>Bivalvia</taxon>
        <taxon>Autobranchia</taxon>
        <taxon>Heteroconchia</taxon>
        <taxon>Euheterodonta</taxon>
        <taxon>Imparidentia</taxon>
        <taxon>Neoheterodontei</taxon>
        <taxon>Myida</taxon>
        <taxon>Dreissenoidea</taxon>
        <taxon>Dreissenidae</taxon>
        <taxon>Dreissena</taxon>
    </lineage>
</organism>
<evidence type="ECO:0000313" key="2">
    <source>
        <dbReference type="Proteomes" id="UP000828390"/>
    </source>
</evidence>